<dbReference type="AlphaFoldDB" id="A0A9P8NUI0"/>
<proteinExistence type="predicted"/>
<accession>A0A9P8NUI0</accession>
<evidence type="ECO:0000313" key="3">
    <source>
        <dbReference type="Proteomes" id="UP000788993"/>
    </source>
</evidence>
<dbReference type="Proteomes" id="UP000788993">
    <property type="component" value="Unassembled WGS sequence"/>
</dbReference>
<reference evidence="2" key="1">
    <citation type="journal article" date="2021" name="Open Biol.">
        <title>Shared evolutionary footprints suggest mitochondrial oxidative damage underlies multiple complex I losses in fungi.</title>
        <authorList>
            <person name="Schikora-Tamarit M.A."/>
            <person name="Marcet-Houben M."/>
            <person name="Nosek J."/>
            <person name="Gabaldon T."/>
        </authorList>
    </citation>
    <scope>NUCLEOTIDE SEQUENCE</scope>
    <source>
        <strain evidence="2">NCAIM Y.01608</strain>
    </source>
</reference>
<gene>
    <name evidence="2" type="ORF">OGATHE_006326</name>
</gene>
<feature type="region of interest" description="Disordered" evidence="1">
    <location>
        <begin position="1"/>
        <end position="27"/>
    </location>
</feature>
<sequence length="106" mass="11739">MYAADRIPDRYGSSENDSNPRPPRGTRWMLAVGPRITCTPLARASLSNNTPTWNKRSSSQVEARAVPDGIHAVGVLLKWFWPRIPFGPSEVRILGIPNCGRPVVCQ</sequence>
<comment type="caution">
    <text evidence="2">The sequence shown here is derived from an EMBL/GenBank/DDBJ whole genome shotgun (WGS) entry which is preliminary data.</text>
</comment>
<organism evidence="2 3">
    <name type="scientific">Ogataea polymorpha</name>
    <dbReference type="NCBI Taxonomy" id="460523"/>
    <lineage>
        <taxon>Eukaryota</taxon>
        <taxon>Fungi</taxon>
        <taxon>Dikarya</taxon>
        <taxon>Ascomycota</taxon>
        <taxon>Saccharomycotina</taxon>
        <taxon>Pichiomycetes</taxon>
        <taxon>Pichiales</taxon>
        <taxon>Pichiaceae</taxon>
        <taxon>Ogataea</taxon>
    </lineage>
</organism>
<evidence type="ECO:0000256" key="1">
    <source>
        <dbReference type="SAM" id="MobiDB-lite"/>
    </source>
</evidence>
<protein>
    <submittedName>
        <fullName evidence="2">Uncharacterized protein</fullName>
    </submittedName>
</protein>
<name>A0A9P8NUI0_9ASCO</name>
<dbReference type="EMBL" id="JAEUBD010001540">
    <property type="protein sequence ID" value="KAH3659442.1"/>
    <property type="molecule type" value="Genomic_DNA"/>
</dbReference>
<reference evidence="2" key="2">
    <citation type="submission" date="2021-01" db="EMBL/GenBank/DDBJ databases">
        <authorList>
            <person name="Schikora-Tamarit M.A."/>
        </authorList>
    </citation>
    <scope>NUCLEOTIDE SEQUENCE</scope>
    <source>
        <strain evidence="2">NCAIM Y.01608</strain>
    </source>
</reference>
<keyword evidence="3" id="KW-1185">Reference proteome</keyword>
<evidence type="ECO:0000313" key="2">
    <source>
        <dbReference type="EMBL" id="KAH3659442.1"/>
    </source>
</evidence>